<name>A0A7J9SMY8_9EURY</name>
<organism evidence="3 4">
    <name type="scientific">Halobellus ruber</name>
    <dbReference type="NCBI Taxonomy" id="2761102"/>
    <lineage>
        <taxon>Archaea</taxon>
        <taxon>Methanobacteriati</taxon>
        <taxon>Methanobacteriota</taxon>
        <taxon>Stenosarchaea group</taxon>
        <taxon>Halobacteria</taxon>
        <taxon>Halobacteriales</taxon>
        <taxon>Haloferacaceae</taxon>
        <taxon>Halobellus</taxon>
    </lineage>
</organism>
<evidence type="ECO:0000313" key="4">
    <source>
        <dbReference type="Proteomes" id="UP000546257"/>
    </source>
</evidence>
<keyword evidence="4" id="KW-1185">Reference proteome</keyword>
<dbReference type="Proteomes" id="UP000546257">
    <property type="component" value="Unassembled WGS sequence"/>
</dbReference>
<protein>
    <recommendedName>
        <fullName evidence="2">DUF8009 domain-containing protein</fullName>
    </recommendedName>
</protein>
<evidence type="ECO:0000256" key="1">
    <source>
        <dbReference type="SAM" id="MobiDB-lite"/>
    </source>
</evidence>
<sequence length="152" mass="16506">MRSLAVTESDVVDALEAAARGGREIVLRVTPPFSGRMRARLHDAGAVDAEGDSGTGYEGTTEPGDGRDAPDAAAAVHVPPERFVEDPPAYPTVDDTEDELRGSEAPYTRERHRERHQAAVAEWRDTVRRRLAEEVTLRTEKGPTTVAVAYLG</sequence>
<dbReference type="InterPro" id="IPR058322">
    <property type="entry name" value="DUF8009"/>
</dbReference>
<dbReference type="AlphaFoldDB" id="A0A7J9SMY8"/>
<comment type="caution">
    <text evidence="3">The sequence shown here is derived from an EMBL/GenBank/DDBJ whole genome shotgun (WGS) entry which is preliminary data.</text>
</comment>
<feature type="compositionally biased region" description="Basic and acidic residues" evidence="1">
    <location>
        <begin position="99"/>
        <end position="111"/>
    </location>
</feature>
<feature type="domain" description="DUF8009" evidence="2">
    <location>
        <begin position="2"/>
        <end position="152"/>
    </location>
</feature>
<dbReference type="EMBL" id="JACKXD010000003">
    <property type="protein sequence ID" value="MBB6646491.1"/>
    <property type="molecule type" value="Genomic_DNA"/>
</dbReference>
<evidence type="ECO:0000313" key="3">
    <source>
        <dbReference type="EMBL" id="MBB6646491.1"/>
    </source>
</evidence>
<gene>
    <name evidence="3" type="ORF">H5V44_09355</name>
</gene>
<feature type="region of interest" description="Disordered" evidence="1">
    <location>
        <begin position="44"/>
        <end position="116"/>
    </location>
</feature>
<proteinExistence type="predicted"/>
<evidence type="ECO:0000259" key="2">
    <source>
        <dbReference type="Pfam" id="PF26033"/>
    </source>
</evidence>
<reference evidence="3 4" key="1">
    <citation type="submission" date="2020-08" db="EMBL/GenBank/DDBJ databases">
        <authorList>
            <person name="Seo M.-J."/>
        </authorList>
    </citation>
    <scope>NUCLEOTIDE SEQUENCE [LARGE SCALE GENOMIC DNA]</scope>
    <source>
        <strain evidence="3 4">MBLA0160</strain>
    </source>
</reference>
<dbReference type="Pfam" id="PF26033">
    <property type="entry name" value="DUF8009"/>
    <property type="match status" value="1"/>
</dbReference>
<accession>A0A7J9SMY8</accession>